<gene>
    <name evidence="5" type="ORF">AKJ08_3151</name>
</gene>
<feature type="region of interest" description="Disordered" evidence="3">
    <location>
        <begin position="1"/>
        <end position="33"/>
    </location>
</feature>
<dbReference type="InterPro" id="IPR025827">
    <property type="entry name" value="Zn_ribbon_recom_dom"/>
</dbReference>
<protein>
    <submittedName>
        <fullName evidence="5">Resolvase domain protein</fullName>
    </submittedName>
</protein>
<sequence length="470" mass="52058">MNGMRTSAAMRENATQGYFNGSQPPYGYRKEKKEANAGVSRSVLVPDPGEAEILQQVFRLYIGGTGTVGVARDLNQRGLRYRSGTRWNKNHVLKVIEESAPTGTFYWGKRDTKTGALNDREDWIPIQVEAVIDPDLFDMAQRVRASRDPTTNPGRTGSSPLLLAGLLKCGKCGASYQLETSGKPTKGLPYRYYNCRSKVRTGKEACPGFRVRTEVLDKAILDHVAEKLFTPERCRLLLQDLVEETGILRQKTAEQRRQIQNELADVGRRIATWEDAFERGVLPAESGADKVLVLKAKRTELVQTLGKIVPLKPPPAHLYSDASIERFRSSIRDIFLGGSHAIARNDLRFLVERIVITDNKIELVAKAGAALQAMAGGQKNTEVSAGEPVLTSVVDWLLEGRISRTWKFAKDPDSSADLRAVENRPLRRQRAADLYLAVLAANPGISRAELARRCGVSRAAVTQALRGHRD</sequence>
<dbReference type="GO" id="GO:0000150">
    <property type="term" value="F:DNA strand exchange activity"/>
    <property type="evidence" value="ECO:0007669"/>
    <property type="project" value="InterPro"/>
</dbReference>
<dbReference type="InterPro" id="IPR011109">
    <property type="entry name" value="DNA_bind_recombinase_dom"/>
</dbReference>
<dbReference type="InterPro" id="IPR038109">
    <property type="entry name" value="DNA_bind_recomb_sf"/>
</dbReference>
<keyword evidence="6" id="KW-1185">Reference proteome</keyword>
<dbReference type="STRING" id="1391653.AKJ08_3151"/>
<dbReference type="AlphaFoldDB" id="A0A0K1PI39"/>
<evidence type="ECO:0000313" key="6">
    <source>
        <dbReference type="Proteomes" id="UP000055590"/>
    </source>
</evidence>
<dbReference type="Pfam" id="PF13408">
    <property type="entry name" value="Zn_ribbon_recom"/>
    <property type="match status" value="1"/>
</dbReference>
<dbReference type="PANTHER" id="PTHR30461">
    <property type="entry name" value="DNA-INVERTASE FROM LAMBDOID PROPHAGE"/>
    <property type="match status" value="1"/>
</dbReference>
<evidence type="ECO:0000259" key="4">
    <source>
        <dbReference type="PROSITE" id="PS51737"/>
    </source>
</evidence>
<organism evidence="5 6">
    <name type="scientific">Vulgatibacter incomptus</name>
    <dbReference type="NCBI Taxonomy" id="1391653"/>
    <lineage>
        <taxon>Bacteria</taxon>
        <taxon>Pseudomonadati</taxon>
        <taxon>Myxococcota</taxon>
        <taxon>Myxococcia</taxon>
        <taxon>Myxococcales</taxon>
        <taxon>Cystobacterineae</taxon>
        <taxon>Vulgatibacteraceae</taxon>
        <taxon>Vulgatibacter</taxon>
    </lineage>
</organism>
<evidence type="ECO:0000256" key="1">
    <source>
        <dbReference type="ARBA" id="ARBA00023125"/>
    </source>
</evidence>
<dbReference type="PROSITE" id="PS51737">
    <property type="entry name" value="RECOMBINASE_DNA_BIND"/>
    <property type="match status" value="1"/>
</dbReference>
<proteinExistence type="predicted"/>
<evidence type="ECO:0000256" key="2">
    <source>
        <dbReference type="ARBA" id="ARBA00023172"/>
    </source>
</evidence>
<dbReference type="InterPro" id="IPR050639">
    <property type="entry name" value="SSR_resolvase"/>
</dbReference>
<dbReference type="PANTHER" id="PTHR30461:SF2">
    <property type="entry name" value="SERINE RECOMBINASE PINE-RELATED"/>
    <property type="match status" value="1"/>
</dbReference>
<dbReference type="Proteomes" id="UP000055590">
    <property type="component" value="Chromosome"/>
</dbReference>
<name>A0A0K1PI39_9BACT</name>
<dbReference type="KEGG" id="vin:AKJ08_3151"/>
<dbReference type="Pfam" id="PF07508">
    <property type="entry name" value="Recombinase"/>
    <property type="match status" value="1"/>
</dbReference>
<dbReference type="Pfam" id="PF13412">
    <property type="entry name" value="HTH_24"/>
    <property type="match status" value="1"/>
</dbReference>
<dbReference type="EMBL" id="CP012332">
    <property type="protein sequence ID" value="AKU92764.1"/>
    <property type="molecule type" value="Genomic_DNA"/>
</dbReference>
<evidence type="ECO:0000256" key="3">
    <source>
        <dbReference type="SAM" id="MobiDB-lite"/>
    </source>
</evidence>
<dbReference type="Gene3D" id="3.90.1750.20">
    <property type="entry name" value="Putative Large Serine Recombinase, Chain B, Domain 2"/>
    <property type="match status" value="1"/>
</dbReference>
<evidence type="ECO:0000313" key="5">
    <source>
        <dbReference type="EMBL" id="AKU92764.1"/>
    </source>
</evidence>
<accession>A0A0K1PI39</accession>
<keyword evidence="1" id="KW-0238">DNA-binding</keyword>
<feature type="domain" description="Recombinase" evidence="4">
    <location>
        <begin position="25"/>
        <end position="150"/>
    </location>
</feature>
<reference evidence="5 6" key="1">
    <citation type="submission" date="2015-08" db="EMBL/GenBank/DDBJ databases">
        <authorList>
            <person name="Babu N.S."/>
            <person name="Beckwith C.J."/>
            <person name="Beseler K.G."/>
            <person name="Brison A."/>
            <person name="Carone J.V."/>
            <person name="Caskin T.P."/>
            <person name="Diamond M."/>
            <person name="Durham M.E."/>
            <person name="Foxe J.M."/>
            <person name="Go M."/>
            <person name="Henderson B.A."/>
            <person name="Jones I.B."/>
            <person name="McGettigan J.A."/>
            <person name="Micheletti S.J."/>
            <person name="Nasrallah M.E."/>
            <person name="Ortiz D."/>
            <person name="Piller C.R."/>
            <person name="Privatt S.R."/>
            <person name="Schneider S.L."/>
            <person name="Sharp S."/>
            <person name="Smith T.C."/>
            <person name="Stanton J.D."/>
            <person name="Ullery H.E."/>
            <person name="Wilson R.J."/>
            <person name="Serrano M.G."/>
            <person name="Buck G."/>
            <person name="Lee V."/>
            <person name="Wang Y."/>
            <person name="Carvalho R."/>
            <person name="Voegtly L."/>
            <person name="Shi R."/>
            <person name="Duckworth R."/>
            <person name="Johnson A."/>
            <person name="Loviza R."/>
            <person name="Walstead R."/>
            <person name="Shah Z."/>
            <person name="Kiflezghi M."/>
            <person name="Wade K."/>
            <person name="Ball S.L."/>
            <person name="Bradley K.W."/>
            <person name="Asai D.J."/>
            <person name="Bowman C.A."/>
            <person name="Russell D.A."/>
            <person name="Pope W.H."/>
            <person name="Jacobs-Sera D."/>
            <person name="Hendrix R.W."/>
            <person name="Hatfull G.F."/>
        </authorList>
    </citation>
    <scope>NUCLEOTIDE SEQUENCE [LARGE SCALE GENOMIC DNA]</scope>
    <source>
        <strain evidence="5 6">DSM 27710</strain>
    </source>
</reference>
<feature type="compositionally biased region" description="Polar residues" evidence="3">
    <location>
        <begin position="13"/>
        <end position="23"/>
    </location>
</feature>
<dbReference type="GO" id="GO:0003677">
    <property type="term" value="F:DNA binding"/>
    <property type="evidence" value="ECO:0007669"/>
    <property type="project" value="UniProtKB-KW"/>
</dbReference>
<keyword evidence="2" id="KW-0233">DNA recombination</keyword>